<sequence length="188" mass="20530">MVLPDGSNPTTSGASDDEVHDAKSNAVHALAKKIARHFPTVPVTNCTALRRDALDVTVVDVRQPDEVAVSMIPGSLTAAEFEARKNDLKDKTVVCYCTVGYRSSAYAAKLRSAGIEAKNLEGGIVRWSQKGLPLVTRKDGGEEQETKRIHVYGPTWALQPDDYEPVMFKSAFVATLKSFLPKWGGRKK</sequence>
<feature type="domain" description="Rhodanese" evidence="2">
    <location>
        <begin position="55"/>
        <end position="136"/>
    </location>
</feature>
<dbReference type="OrthoDB" id="511248at2759"/>
<dbReference type="AlphaFoldDB" id="A0A9D4Z011"/>
<organism evidence="3 4">
    <name type="scientific">Chlorella vulgaris</name>
    <name type="common">Green alga</name>
    <dbReference type="NCBI Taxonomy" id="3077"/>
    <lineage>
        <taxon>Eukaryota</taxon>
        <taxon>Viridiplantae</taxon>
        <taxon>Chlorophyta</taxon>
        <taxon>core chlorophytes</taxon>
        <taxon>Trebouxiophyceae</taxon>
        <taxon>Chlorellales</taxon>
        <taxon>Chlorellaceae</taxon>
        <taxon>Chlorella clade</taxon>
        <taxon>Chlorella</taxon>
    </lineage>
</organism>
<dbReference type="Pfam" id="PF00581">
    <property type="entry name" value="Rhodanese"/>
    <property type="match status" value="1"/>
</dbReference>
<protein>
    <recommendedName>
        <fullName evidence="2">Rhodanese domain-containing protein</fullName>
    </recommendedName>
</protein>
<dbReference type="InterPro" id="IPR001763">
    <property type="entry name" value="Rhodanese-like_dom"/>
</dbReference>
<dbReference type="PANTHER" id="PTHR43031:SF7">
    <property type="entry name" value="NITRIC OXIDE REDUCTASE FLRD-NAD(+) REDUCTASE"/>
    <property type="match status" value="1"/>
</dbReference>
<dbReference type="SUPFAM" id="SSF52821">
    <property type="entry name" value="Rhodanese/Cell cycle control phosphatase"/>
    <property type="match status" value="1"/>
</dbReference>
<accession>A0A9D4Z011</accession>
<dbReference type="InterPro" id="IPR050229">
    <property type="entry name" value="GlpE_sulfurtransferase"/>
</dbReference>
<dbReference type="PROSITE" id="PS50206">
    <property type="entry name" value="RHODANESE_3"/>
    <property type="match status" value="1"/>
</dbReference>
<dbReference type="CDD" id="cd00158">
    <property type="entry name" value="RHOD"/>
    <property type="match status" value="1"/>
</dbReference>
<dbReference type="InterPro" id="IPR036873">
    <property type="entry name" value="Rhodanese-like_dom_sf"/>
</dbReference>
<dbReference type="SMART" id="SM00450">
    <property type="entry name" value="RHOD"/>
    <property type="match status" value="1"/>
</dbReference>
<dbReference type="PANTHER" id="PTHR43031">
    <property type="entry name" value="FAD-DEPENDENT OXIDOREDUCTASE"/>
    <property type="match status" value="1"/>
</dbReference>
<evidence type="ECO:0000313" key="3">
    <source>
        <dbReference type="EMBL" id="KAI3436139.1"/>
    </source>
</evidence>
<reference evidence="3" key="2">
    <citation type="submission" date="2020-11" db="EMBL/GenBank/DDBJ databases">
        <authorList>
            <person name="Cecchin M."/>
            <person name="Marcolungo L."/>
            <person name="Rossato M."/>
            <person name="Girolomoni L."/>
            <person name="Cosentino E."/>
            <person name="Cuine S."/>
            <person name="Li-Beisson Y."/>
            <person name="Delledonne M."/>
            <person name="Ballottari M."/>
        </authorList>
    </citation>
    <scope>NUCLEOTIDE SEQUENCE</scope>
    <source>
        <strain evidence="3">211/11P</strain>
        <tissue evidence="3">Whole cell</tissue>
    </source>
</reference>
<evidence type="ECO:0000259" key="2">
    <source>
        <dbReference type="PROSITE" id="PS50206"/>
    </source>
</evidence>
<evidence type="ECO:0000313" key="4">
    <source>
        <dbReference type="Proteomes" id="UP001055712"/>
    </source>
</evidence>
<comment type="caution">
    <text evidence="3">The sequence shown here is derived from an EMBL/GenBank/DDBJ whole genome shotgun (WGS) entry which is preliminary data.</text>
</comment>
<dbReference type="Proteomes" id="UP001055712">
    <property type="component" value="Unassembled WGS sequence"/>
</dbReference>
<gene>
    <name evidence="3" type="ORF">D9Q98_002196</name>
</gene>
<reference evidence="3" key="1">
    <citation type="journal article" date="2019" name="Plant J.">
        <title>Chlorella vulgaris genome assembly and annotation reveals the molecular basis for metabolic acclimation to high light conditions.</title>
        <authorList>
            <person name="Cecchin M."/>
            <person name="Marcolungo L."/>
            <person name="Rossato M."/>
            <person name="Girolomoni L."/>
            <person name="Cosentino E."/>
            <person name="Cuine S."/>
            <person name="Li-Beisson Y."/>
            <person name="Delledonne M."/>
            <person name="Ballottari M."/>
        </authorList>
    </citation>
    <scope>NUCLEOTIDE SEQUENCE</scope>
    <source>
        <strain evidence="3">211/11P</strain>
    </source>
</reference>
<evidence type="ECO:0000256" key="1">
    <source>
        <dbReference type="SAM" id="MobiDB-lite"/>
    </source>
</evidence>
<proteinExistence type="predicted"/>
<name>A0A9D4Z011_CHLVU</name>
<dbReference type="EMBL" id="SIDB01000002">
    <property type="protein sequence ID" value="KAI3436139.1"/>
    <property type="molecule type" value="Genomic_DNA"/>
</dbReference>
<feature type="region of interest" description="Disordered" evidence="1">
    <location>
        <begin position="1"/>
        <end position="20"/>
    </location>
</feature>
<keyword evidence="4" id="KW-1185">Reference proteome</keyword>
<dbReference type="Gene3D" id="3.40.250.10">
    <property type="entry name" value="Rhodanese-like domain"/>
    <property type="match status" value="1"/>
</dbReference>